<reference evidence="2" key="1">
    <citation type="journal article" date="2022" name="bioRxiv">
        <title>Genomics of Preaxostyla Flagellates Illuminates Evolutionary Transitions and the Path Towards Mitochondrial Loss.</title>
        <authorList>
            <person name="Novak L.V.F."/>
            <person name="Treitli S.C."/>
            <person name="Pyrih J."/>
            <person name="Halakuc P."/>
            <person name="Pipaliya S.V."/>
            <person name="Vacek V."/>
            <person name="Brzon O."/>
            <person name="Soukal P."/>
            <person name="Eme L."/>
            <person name="Dacks J.B."/>
            <person name="Karnkowska A."/>
            <person name="Elias M."/>
            <person name="Hampl V."/>
        </authorList>
    </citation>
    <scope>NUCLEOTIDE SEQUENCE</scope>
    <source>
        <strain evidence="2">RCP-MX</strain>
    </source>
</reference>
<proteinExistence type="predicted"/>
<evidence type="ECO:0000256" key="1">
    <source>
        <dbReference type="SAM" id="MobiDB-lite"/>
    </source>
</evidence>
<gene>
    <name evidence="2" type="ORF">PAPYR_10307</name>
</gene>
<feature type="region of interest" description="Disordered" evidence="1">
    <location>
        <begin position="256"/>
        <end position="282"/>
    </location>
</feature>
<dbReference type="EMBL" id="JAPMOS010000130">
    <property type="protein sequence ID" value="KAJ4454861.1"/>
    <property type="molecule type" value="Genomic_DNA"/>
</dbReference>
<keyword evidence="3" id="KW-1185">Reference proteome</keyword>
<organism evidence="2 3">
    <name type="scientific">Paratrimastix pyriformis</name>
    <dbReference type="NCBI Taxonomy" id="342808"/>
    <lineage>
        <taxon>Eukaryota</taxon>
        <taxon>Metamonada</taxon>
        <taxon>Preaxostyla</taxon>
        <taxon>Paratrimastigidae</taxon>
        <taxon>Paratrimastix</taxon>
    </lineage>
</organism>
<feature type="compositionally biased region" description="Basic and acidic residues" evidence="1">
    <location>
        <begin position="256"/>
        <end position="265"/>
    </location>
</feature>
<protein>
    <submittedName>
        <fullName evidence="2">Uncharacterized protein</fullName>
    </submittedName>
</protein>
<comment type="caution">
    <text evidence="2">The sequence shown here is derived from an EMBL/GenBank/DDBJ whole genome shotgun (WGS) entry which is preliminary data.</text>
</comment>
<name>A0ABQ8UAE8_9EUKA</name>
<dbReference type="Proteomes" id="UP001141327">
    <property type="component" value="Unassembled WGS sequence"/>
</dbReference>
<accession>A0ABQ8UAE8</accession>
<evidence type="ECO:0000313" key="2">
    <source>
        <dbReference type="EMBL" id="KAJ4454861.1"/>
    </source>
</evidence>
<sequence length="282" mass="30847">MQPGPLPAVQRLAPANPAGARRLLHHGWMLVCFSAFVRVVISRHATPHCMTLVWRPLHALFEPAPVLLMLPAWPQRVSLRLRALPFAVAPPSAPLVPVRSNQPPTRSATPSNPFLPCSLGLFLPCSASHRPTRLVRGACVNSLFTQHPINIMLPIPIPQAELAPKAAPVESGRPVQVLSGLEDASIFQWRTRIESLLIHLIGRTQALQDQLTRIERRFGMCSSSFLEAAEQCEANRPTADFHPAPLTVLCAGPEVHTRQPQEGRKSPANNHSGELSRGSGMM</sequence>
<evidence type="ECO:0000313" key="3">
    <source>
        <dbReference type="Proteomes" id="UP001141327"/>
    </source>
</evidence>